<keyword evidence="7 15" id="KW-1133">Transmembrane helix</keyword>
<proteinExistence type="inferred from homology"/>
<evidence type="ECO:0000256" key="2">
    <source>
        <dbReference type="ARBA" id="ARBA00022448"/>
    </source>
</evidence>
<keyword evidence="17" id="KW-0175">Coiled coil</keyword>
<reference evidence="18 19" key="1">
    <citation type="submission" date="2018-07" db="EMBL/GenBank/DDBJ databases">
        <title>Draft genome sequence of Ancylomarina sp. M1P.</title>
        <authorList>
            <person name="Yadav S."/>
            <person name="Villanueva L."/>
            <person name="Damste J.S.S."/>
        </authorList>
    </citation>
    <scope>NUCLEOTIDE SEQUENCE [LARGE SCALE GENOMIC DNA]</scope>
    <source>
        <strain evidence="18 19">M1P</strain>
    </source>
</reference>
<evidence type="ECO:0000256" key="17">
    <source>
        <dbReference type="SAM" id="Coils"/>
    </source>
</evidence>
<evidence type="ECO:0000256" key="11">
    <source>
        <dbReference type="ARBA" id="ARBA00025198"/>
    </source>
</evidence>
<keyword evidence="6 15" id="KW-0375">Hydrogen ion transport</keyword>
<evidence type="ECO:0000313" key="18">
    <source>
        <dbReference type="EMBL" id="RRG24580.1"/>
    </source>
</evidence>
<dbReference type="GO" id="GO:0046933">
    <property type="term" value="F:proton-transporting ATP synthase activity, rotational mechanism"/>
    <property type="evidence" value="ECO:0007669"/>
    <property type="project" value="UniProtKB-UniRule"/>
</dbReference>
<comment type="function">
    <text evidence="12">Component of the F(0) channel, it forms part of the peripheral stalk, linking F(1) to F(0). The b'-subunit is a diverged and duplicated form of b found in plants and photosynthetic bacteria.</text>
</comment>
<evidence type="ECO:0000256" key="3">
    <source>
        <dbReference type="ARBA" id="ARBA00022475"/>
    </source>
</evidence>
<dbReference type="GO" id="GO:0045259">
    <property type="term" value="C:proton-transporting ATP synthase complex"/>
    <property type="evidence" value="ECO:0007669"/>
    <property type="project" value="UniProtKB-KW"/>
</dbReference>
<keyword evidence="5 15" id="KW-0812">Transmembrane</keyword>
<comment type="caution">
    <text evidence="18">The sequence shown here is derived from an EMBL/GenBank/DDBJ whole genome shotgun (WGS) entry which is preliminary data.</text>
</comment>
<evidence type="ECO:0000256" key="14">
    <source>
        <dbReference type="ARBA" id="ARBA00037847"/>
    </source>
</evidence>
<dbReference type="PANTHER" id="PTHR33445:SF1">
    <property type="entry name" value="ATP SYNTHASE SUBUNIT B"/>
    <property type="match status" value="1"/>
</dbReference>
<evidence type="ECO:0000313" key="19">
    <source>
        <dbReference type="Proteomes" id="UP000285794"/>
    </source>
</evidence>
<comment type="subunit">
    <text evidence="15">F-type ATPases have 2 components, F(1) - the catalytic core - and F(0) - the membrane proton channel. F(1) has five subunits: alpha(3), beta(3), gamma(1), delta(1), epsilon(1). F(0) has three main subunits: a(1), b(2) and c(10-14). The alpha and beta chains form an alternating ring which encloses part of the gamma chain. F(1) is attached to F(0) by a central stalk formed by the gamma and epsilon chains, while a peripheral stalk is formed by the delta and b chains.</text>
</comment>
<keyword evidence="9 15" id="KW-0472">Membrane</keyword>
<dbReference type="RefSeq" id="WP_125028930.1">
    <property type="nucleotide sequence ID" value="NZ_JAPXVP010000001.1"/>
</dbReference>
<dbReference type="InterPro" id="IPR050059">
    <property type="entry name" value="ATP_synthase_B_chain"/>
</dbReference>
<dbReference type="GO" id="GO:0012505">
    <property type="term" value="C:endomembrane system"/>
    <property type="evidence" value="ECO:0007669"/>
    <property type="project" value="UniProtKB-SubCell"/>
</dbReference>
<comment type="subunit">
    <text evidence="13">F-type ATPases have 2 components, F(1) - the catalytic core - and F(0) - the membrane proton channel. F(1) has five subunits: alpha(3), beta(3), gamma(1), delta(1), epsilon(1). F(0) has four main subunits: a(1), b(2) and c(10-14). The alpha and beta chains form an alternating ring which encloses part of the gamma chain. F(1) is attached to F(0) by a central stalk formed by the gamma and epsilon chains, while a peripheral stalk is formed by the delta and b chains.</text>
</comment>
<dbReference type="InterPro" id="IPR002146">
    <property type="entry name" value="ATP_synth_b/b'su_bac/chlpt"/>
</dbReference>
<dbReference type="AlphaFoldDB" id="A0A425Y7V4"/>
<evidence type="ECO:0000256" key="7">
    <source>
        <dbReference type="ARBA" id="ARBA00022989"/>
    </source>
</evidence>
<comment type="similarity">
    <text evidence="1 15 16">Belongs to the ATPase B chain family.</text>
</comment>
<organism evidence="18 19">
    <name type="scientific">Ancylomarina euxinus</name>
    <dbReference type="NCBI Taxonomy" id="2283627"/>
    <lineage>
        <taxon>Bacteria</taxon>
        <taxon>Pseudomonadati</taxon>
        <taxon>Bacteroidota</taxon>
        <taxon>Bacteroidia</taxon>
        <taxon>Marinilabiliales</taxon>
        <taxon>Marinifilaceae</taxon>
        <taxon>Ancylomarina</taxon>
    </lineage>
</organism>
<dbReference type="GO" id="GO:0046961">
    <property type="term" value="F:proton-transporting ATPase activity, rotational mechanism"/>
    <property type="evidence" value="ECO:0007669"/>
    <property type="project" value="TreeGrafter"/>
</dbReference>
<protein>
    <recommendedName>
        <fullName evidence="15">ATP synthase subunit b</fullName>
    </recommendedName>
    <alternativeName>
        <fullName evidence="15">ATP synthase F(0) sector subunit b</fullName>
    </alternativeName>
    <alternativeName>
        <fullName evidence="15">ATPase subunit I</fullName>
    </alternativeName>
    <alternativeName>
        <fullName evidence="15">F-type ATPase subunit b</fullName>
        <shortName evidence="15">F-ATPase subunit b</shortName>
    </alternativeName>
</protein>
<dbReference type="PANTHER" id="PTHR33445">
    <property type="entry name" value="ATP SYNTHASE SUBUNIT B', CHLOROPLASTIC"/>
    <property type="match status" value="1"/>
</dbReference>
<keyword evidence="19" id="KW-1185">Reference proteome</keyword>
<gene>
    <name evidence="15 18" type="primary">atpF</name>
    <name evidence="18" type="ORF">DWB61_00760</name>
</gene>
<evidence type="ECO:0000256" key="10">
    <source>
        <dbReference type="ARBA" id="ARBA00023310"/>
    </source>
</evidence>
<feature type="coiled-coil region" evidence="17">
    <location>
        <begin position="34"/>
        <end position="89"/>
    </location>
</feature>
<evidence type="ECO:0000256" key="15">
    <source>
        <dbReference type="HAMAP-Rule" id="MF_01398"/>
    </source>
</evidence>
<dbReference type="OrthoDB" id="9795289at2"/>
<dbReference type="NCBIfam" id="TIGR01144">
    <property type="entry name" value="ATP_synt_b"/>
    <property type="match status" value="1"/>
</dbReference>
<evidence type="ECO:0000256" key="9">
    <source>
        <dbReference type="ARBA" id="ARBA00023136"/>
    </source>
</evidence>
<evidence type="ECO:0000256" key="5">
    <source>
        <dbReference type="ARBA" id="ARBA00022692"/>
    </source>
</evidence>
<evidence type="ECO:0000256" key="13">
    <source>
        <dbReference type="ARBA" id="ARBA00026054"/>
    </source>
</evidence>
<evidence type="ECO:0000256" key="6">
    <source>
        <dbReference type="ARBA" id="ARBA00022781"/>
    </source>
</evidence>
<comment type="function">
    <text evidence="11 15">F(1)F(0) ATP synthase produces ATP from ADP in the presence of a proton or sodium gradient. F-type ATPases consist of two structural domains, F(1) containing the extramembraneous catalytic core and F(0) containing the membrane proton channel, linked together by a central stalk and a peripheral stalk. During catalysis, ATP synthesis in the catalytic domain of F(1) is coupled via a rotary mechanism of the central stalk subunits to proton translocation.</text>
</comment>
<dbReference type="Gene3D" id="1.20.5.620">
    <property type="entry name" value="F1F0 ATP synthase subunit B, membrane domain"/>
    <property type="match status" value="1"/>
</dbReference>
<dbReference type="SUPFAM" id="SSF81573">
    <property type="entry name" value="F1F0 ATP synthase subunit B, membrane domain"/>
    <property type="match status" value="1"/>
</dbReference>
<evidence type="ECO:0000256" key="8">
    <source>
        <dbReference type="ARBA" id="ARBA00023065"/>
    </source>
</evidence>
<dbReference type="CDD" id="cd06503">
    <property type="entry name" value="ATP-synt_Fo_b"/>
    <property type="match status" value="1"/>
</dbReference>
<dbReference type="InterPro" id="IPR028987">
    <property type="entry name" value="ATP_synth_B-like_membr_sf"/>
</dbReference>
<dbReference type="GO" id="GO:0005886">
    <property type="term" value="C:plasma membrane"/>
    <property type="evidence" value="ECO:0007669"/>
    <property type="project" value="UniProtKB-SubCell"/>
</dbReference>
<name>A0A425Y7V4_9BACT</name>
<dbReference type="EMBL" id="QQWG01000001">
    <property type="protein sequence ID" value="RRG24580.1"/>
    <property type="molecule type" value="Genomic_DNA"/>
</dbReference>
<evidence type="ECO:0000256" key="4">
    <source>
        <dbReference type="ARBA" id="ARBA00022547"/>
    </source>
</evidence>
<evidence type="ECO:0000256" key="12">
    <source>
        <dbReference type="ARBA" id="ARBA00025614"/>
    </source>
</evidence>
<dbReference type="Proteomes" id="UP000285794">
    <property type="component" value="Unassembled WGS sequence"/>
</dbReference>
<evidence type="ECO:0000256" key="1">
    <source>
        <dbReference type="ARBA" id="ARBA00005513"/>
    </source>
</evidence>
<dbReference type="GO" id="GO:0016787">
    <property type="term" value="F:hydrolase activity"/>
    <property type="evidence" value="ECO:0007669"/>
    <property type="project" value="UniProtKB-KW"/>
</dbReference>
<sequence>MGLVTPELGTFIWMFIAFASVFFLLKKYAWPAIVDAIEERNNSIKEALLSAESAKEEMAKLQADNQKILKEARREREGMLKEAKELGDQIVREAKTKATEEAEKVVESARQAIESDKVAALSEIKAQVATLSVEIAEKVLRRQFEDDQQQKDYFQKLMKEVNIN</sequence>
<dbReference type="HAMAP" id="MF_01398">
    <property type="entry name" value="ATP_synth_b_bprime"/>
    <property type="match status" value="1"/>
</dbReference>
<keyword evidence="4 15" id="KW-0138">CF(0)</keyword>
<comment type="subcellular location">
    <subcellularLocation>
        <location evidence="15">Cell membrane</location>
        <topology evidence="15">Single-pass membrane protein</topology>
    </subcellularLocation>
    <subcellularLocation>
        <location evidence="14">Endomembrane system</location>
        <topology evidence="14">Single-pass membrane protein</topology>
    </subcellularLocation>
</comment>
<evidence type="ECO:0000256" key="16">
    <source>
        <dbReference type="RuleBase" id="RU003848"/>
    </source>
</evidence>
<dbReference type="Pfam" id="PF00430">
    <property type="entry name" value="ATP-synt_B"/>
    <property type="match status" value="1"/>
</dbReference>
<keyword evidence="18" id="KW-0378">Hydrolase</keyword>
<keyword evidence="3 15" id="KW-1003">Cell membrane</keyword>
<accession>A0A425Y7V4</accession>
<keyword evidence="8 15" id="KW-0406">Ion transport</keyword>
<feature type="transmembrane region" description="Helical" evidence="15">
    <location>
        <begin position="6"/>
        <end position="25"/>
    </location>
</feature>
<dbReference type="InterPro" id="IPR005864">
    <property type="entry name" value="ATP_synth_F0_bsu_bac"/>
</dbReference>
<keyword evidence="10 15" id="KW-0066">ATP synthesis</keyword>
<keyword evidence="2 15" id="KW-0813">Transport</keyword>